<evidence type="ECO:0000256" key="9">
    <source>
        <dbReference type="ARBA" id="ARBA00023239"/>
    </source>
</evidence>
<proteinExistence type="inferred from homology"/>
<evidence type="ECO:0000256" key="13">
    <source>
        <dbReference type="PIRNR" id="PIRNR001365"/>
    </source>
</evidence>
<evidence type="ECO:0000256" key="3">
    <source>
        <dbReference type="ARBA" id="ARBA00007592"/>
    </source>
</evidence>
<keyword evidence="9 12" id="KW-0456">Lyase</keyword>
<keyword evidence="10 12" id="KW-0704">Schiff base</keyword>
<reference evidence="16" key="1">
    <citation type="submission" date="2020-10" db="EMBL/GenBank/DDBJ databases">
        <authorList>
            <person name="Gilroy R."/>
        </authorList>
    </citation>
    <scope>NUCLEOTIDE SEQUENCE</scope>
    <source>
        <strain evidence="16">13361</strain>
    </source>
</reference>
<evidence type="ECO:0000313" key="16">
    <source>
        <dbReference type="EMBL" id="HIQ68042.1"/>
    </source>
</evidence>
<comment type="caution">
    <text evidence="16">The sequence shown here is derived from an EMBL/GenBank/DDBJ whole genome shotgun (WGS) entry which is preliminary data.</text>
</comment>
<gene>
    <name evidence="12" type="primary">dapA</name>
    <name evidence="16" type="ORF">IAB74_06010</name>
</gene>
<feature type="active site" description="Schiff-base intermediate with substrate" evidence="12 14">
    <location>
        <position position="164"/>
    </location>
</feature>
<evidence type="ECO:0000256" key="11">
    <source>
        <dbReference type="ARBA" id="ARBA00047836"/>
    </source>
</evidence>
<dbReference type="PANTHER" id="PTHR12128">
    <property type="entry name" value="DIHYDRODIPICOLINATE SYNTHASE"/>
    <property type="match status" value="1"/>
</dbReference>
<organism evidence="16 17">
    <name type="scientific">Candidatus Faecousia excrementigallinarum</name>
    <dbReference type="NCBI Taxonomy" id="2840806"/>
    <lineage>
        <taxon>Bacteria</taxon>
        <taxon>Bacillati</taxon>
        <taxon>Bacillota</taxon>
        <taxon>Clostridia</taxon>
        <taxon>Eubacteriales</taxon>
        <taxon>Oscillospiraceae</taxon>
        <taxon>Faecousia</taxon>
    </lineage>
</organism>
<comment type="similarity">
    <text evidence="3 12 13">Belongs to the DapA family.</text>
</comment>
<dbReference type="InterPro" id="IPR002220">
    <property type="entry name" value="DapA-like"/>
</dbReference>
<feature type="binding site" evidence="12 15">
    <location>
        <position position="206"/>
    </location>
    <ligand>
        <name>pyruvate</name>
        <dbReference type="ChEBI" id="CHEBI:15361"/>
    </ligand>
</feature>
<dbReference type="PIRSF" id="PIRSF001365">
    <property type="entry name" value="DHDPS"/>
    <property type="match status" value="1"/>
</dbReference>
<dbReference type="Pfam" id="PF00701">
    <property type="entry name" value="DHDPS"/>
    <property type="match status" value="1"/>
</dbReference>
<dbReference type="NCBIfam" id="TIGR00674">
    <property type="entry name" value="dapA"/>
    <property type="match status" value="1"/>
</dbReference>
<evidence type="ECO:0000256" key="2">
    <source>
        <dbReference type="ARBA" id="ARBA00005120"/>
    </source>
</evidence>
<evidence type="ECO:0000256" key="10">
    <source>
        <dbReference type="ARBA" id="ARBA00023270"/>
    </source>
</evidence>
<dbReference type="Gene3D" id="3.20.20.70">
    <property type="entry name" value="Aldolase class I"/>
    <property type="match status" value="1"/>
</dbReference>
<dbReference type="PROSITE" id="PS00666">
    <property type="entry name" value="DHDPS_2"/>
    <property type="match status" value="1"/>
</dbReference>
<evidence type="ECO:0000256" key="15">
    <source>
        <dbReference type="PIRSR" id="PIRSR001365-2"/>
    </source>
</evidence>
<protein>
    <recommendedName>
        <fullName evidence="4 12">4-hydroxy-tetrahydrodipicolinate synthase</fullName>
        <shortName evidence="12">HTPA synthase</shortName>
        <ecNumber evidence="4 12">4.3.3.7</ecNumber>
    </recommendedName>
</protein>
<keyword evidence="5 12" id="KW-0963">Cytoplasm</keyword>
<name>A0A9D0Z2J6_9FIRM</name>
<dbReference type="AlphaFoldDB" id="A0A9D0Z2J6"/>
<evidence type="ECO:0000256" key="12">
    <source>
        <dbReference type="HAMAP-Rule" id="MF_00418"/>
    </source>
</evidence>
<comment type="caution">
    <text evidence="12">Was originally thought to be a dihydrodipicolinate synthase (DHDPS), catalyzing the condensation of (S)-aspartate-beta-semialdehyde [(S)-ASA] and pyruvate to dihydrodipicolinate (DHDP). However, it was shown in E.coli that the product of the enzymatic reaction is not dihydrodipicolinate but in fact (4S)-4-hydroxy-2,3,4,5-tetrahydro-(2S)-dipicolinic acid (HTPA), and that the consecutive dehydration reaction leading to DHDP is not spontaneous but catalyzed by DapB.</text>
</comment>
<keyword evidence="6 12" id="KW-0028">Amino-acid biosynthesis</keyword>
<dbReference type="InterPro" id="IPR020624">
    <property type="entry name" value="Schiff_base-form_aldolases_CS"/>
</dbReference>
<reference evidence="16" key="2">
    <citation type="journal article" date="2021" name="PeerJ">
        <title>Extensive microbial diversity within the chicken gut microbiome revealed by metagenomics and culture.</title>
        <authorList>
            <person name="Gilroy R."/>
            <person name="Ravi A."/>
            <person name="Getino M."/>
            <person name="Pursley I."/>
            <person name="Horton D.L."/>
            <person name="Alikhan N.F."/>
            <person name="Baker D."/>
            <person name="Gharbi K."/>
            <person name="Hall N."/>
            <person name="Watson M."/>
            <person name="Adriaenssens E.M."/>
            <person name="Foster-Nyarko E."/>
            <person name="Jarju S."/>
            <person name="Secka A."/>
            <person name="Antonio M."/>
            <person name="Oren A."/>
            <person name="Chaudhuri R.R."/>
            <person name="La Ragione R."/>
            <person name="Hildebrand F."/>
            <person name="Pallen M.J."/>
        </authorList>
    </citation>
    <scope>NUCLEOTIDE SEQUENCE</scope>
    <source>
        <strain evidence="16">13361</strain>
    </source>
</reference>
<evidence type="ECO:0000313" key="17">
    <source>
        <dbReference type="Proteomes" id="UP000886796"/>
    </source>
</evidence>
<evidence type="ECO:0000256" key="6">
    <source>
        <dbReference type="ARBA" id="ARBA00022605"/>
    </source>
</evidence>
<sequence>MKQSFIPGVATALVTPFLGKEINYPMAEQLIRQQIDAGIGAIVLSGTTGESPVLTDGEKLELFRRGKAYAGKNCRILAGTGSNSTEHTIALSVAAQETGVDGLLIVSPYYNKSTPEGLVGHYTAIARQVDLPIILYNVPSRTGLDIPVSVYEKLSRIPNIIGVKEASTDITKITRIRNACGEDFEIYTGNDAMIVPAIACGAWGVVSVVSNVCPQTTQAMVLSALSGDFETAAAIQCGLQELIDLLFREVSPIPVKAAMELAGFDCGGCRLPLGSPSAETREKLRDFFHRKGREFFV</sequence>
<comment type="subcellular location">
    <subcellularLocation>
        <location evidence="12">Cytoplasm</location>
    </subcellularLocation>
</comment>
<dbReference type="CDD" id="cd00950">
    <property type="entry name" value="DHDPS"/>
    <property type="match status" value="1"/>
</dbReference>
<comment type="function">
    <text evidence="1 12">Catalyzes the condensation of (S)-aspartate-beta-semialdehyde [(S)-ASA] and pyruvate to 4-hydroxy-tetrahydrodipicolinate (HTPA).</text>
</comment>
<evidence type="ECO:0000256" key="1">
    <source>
        <dbReference type="ARBA" id="ARBA00003294"/>
    </source>
</evidence>
<dbReference type="GO" id="GO:0008840">
    <property type="term" value="F:4-hydroxy-tetrahydrodipicolinate synthase activity"/>
    <property type="evidence" value="ECO:0007669"/>
    <property type="project" value="UniProtKB-UniRule"/>
</dbReference>
<evidence type="ECO:0000256" key="4">
    <source>
        <dbReference type="ARBA" id="ARBA00012086"/>
    </source>
</evidence>
<comment type="catalytic activity">
    <reaction evidence="11 12">
        <text>L-aspartate 4-semialdehyde + pyruvate = (2S,4S)-4-hydroxy-2,3,4,5-tetrahydrodipicolinate + H2O + H(+)</text>
        <dbReference type="Rhea" id="RHEA:34171"/>
        <dbReference type="ChEBI" id="CHEBI:15361"/>
        <dbReference type="ChEBI" id="CHEBI:15377"/>
        <dbReference type="ChEBI" id="CHEBI:15378"/>
        <dbReference type="ChEBI" id="CHEBI:67139"/>
        <dbReference type="ChEBI" id="CHEBI:537519"/>
        <dbReference type="EC" id="4.3.3.7"/>
    </reaction>
</comment>
<comment type="subunit">
    <text evidence="12">Homotetramer; dimer of dimers.</text>
</comment>
<evidence type="ECO:0000256" key="7">
    <source>
        <dbReference type="ARBA" id="ARBA00022915"/>
    </source>
</evidence>
<dbReference type="InterPro" id="IPR005263">
    <property type="entry name" value="DapA"/>
</dbReference>
<dbReference type="PROSITE" id="PS00665">
    <property type="entry name" value="DHDPS_1"/>
    <property type="match status" value="1"/>
</dbReference>
<evidence type="ECO:0000256" key="14">
    <source>
        <dbReference type="PIRSR" id="PIRSR001365-1"/>
    </source>
</evidence>
<dbReference type="GO" id="GO:0005829">
    <property type="term" value="C:cytosol"/>
    <property type="evidence" value="ECO:0007669"/>
    <property type="project" value="TreeGrafter"/>
</dbReference>
<dbReference type="EC" id="4.3.3.7" evidence="4 12"/>
<dbReference type="HAMAP" id="MF_00418">
    <property type="entry name" value="DapA"/>
    <property type="match status" value="1"/>
</dbReference>
<dbReference type="PANTHER" id="PTHR12128:SF66">
    <property type="entry name" value="4-HYDROXY-2-OXOGLUTARATE ALDOLASE, MITOCHONDRIAL"/>
    <property type="match status" value="1"/>
</dbReference>
<dbReference type="InterPro" id="IPR013785">
    <property type="entry name" value="Aldolase_TIM"/>
</dbReference>
<dbReference type="InterPro" id="IPR020625">
    <property type="entry name" value="Schiff_base-form_aldolases_AS"/>
</dbReference>
<dbReference type="EMBL" id="DVFK01000083">
    <property type="protein sequence ID" value="HIQ68042.1"/>
    <property type="molecule type" value="Genomic_DNA"/>
</dbReference>
<evidence type="ECO:0000256" key="5">
    <source>
        <dbReference type="ARBA" id="ARBA00022490"/>
    </source>
</evidence>
<feature type="active site" description="Proton donor/acceptor" evidence="12 14">
    <location>
        <position position="136"/>
    </location>
</feature>
<feature type="site" description="Part of a proton relay during catalysis" evidence="12">
    <location>
        <position position="47"/>
    </location>
</feature>
<feature type="site" description="Part of a proton relay during catalysis" evidence="12">
    <location>
        <position position="110"/>
    </location>
</feature>
<comment type="pathway">
    <text evidence="2 12">Amino-acid biosynthesis; L-lysine biosynthesis via DAP pathway; (S)-tetrahydrodipicolinate from L-aspartate: step 3/4.</text>
</comment>
<accession>A0A9D0Z2J6</accession>
<dbReference type="GO" id="GO:0009089">
    <property type="term" value="P:lysine biosynthetic process via diaminopimelate"/>
    <property type="evidence" value="ECO:0007669"/>
    <property type="project" value="UniProtKB-UniRule"/>
</dbReference>
<dbReference type="Proteomes" id="UP000886796">
    <property type="component" value="Unassembled WGS sequence"/>
</dbReference>
<dbReference type="PRINTS" id="PR00146">
    <property type="entry name" value="DHPICSNTHASE"/>
</dbReference>
<dbReference type="SMART" id="SM01130">
    <property type="entry name" value="DHDPS"/>
    <property type="match status" value="1"/>
</dbReference>
<dbReference type="SUPFAM" id="SSF51569">
    <property type="entry name" value="Aldolase"/>
    <property type="match status" value="1"/>
</dbReference>
<keyword evidence="8 12" id="KW-0457">Lysine biosynthesis</keyword>
<evidence type="ECO:0000256" key="8">
    <source>
        <dbReference type="ARBA" id="ARBA00023154"/>
    </source>
</evidence>
<dbReference type="GO" id="GO:0019877">
    <property type="term" value="P:diaminopimelate biosynthetic process"/>
    <property type="evidence" value="ECO:0007669"/>
    <property type="project" value="UniProtKB-UniRule"/>
</dbReference>
<keyword evidence="7 12" id="KW-0220">Diaminopimelate biosynthesis</keyword>
<feature type="binding site" evidence="12 15">
    <location>
        <position position="48"/>
    </location>
    <ligand>
        <name>pyruvate</name>
        <dbReference type="ChEBI" id="CHEBI:15361"/>
    </ligand>
</feature>